<reference evidence="1 2" key="1">
    <citation type="submission" date="2020-08" db="EMBL/GenBank/DDBJ databases">
        <title>Genomic Encyclopedia of Type Strains, Phase IV (KMG-IV): sequencing the most valuable type-strain genomes for metagenomic binning, comparative biology and taxonomic classification.</title>
        <authorList>
            <person name="Goeker M."/>
        </authorList>
    </citation>
    <scope>NUCLEOTIDE SEQUENCE [LARGE SCALE GENOMIC DNA]</scope>
    <source>
        <strain evidence="1 2">DSM 103526</strain>
    </source>
</reference>
<sequence>MDKYCFLREAKSDVLVEEKLSGDLVSRLKFLVFGHTLQGRQRIIHSGNEENFQNISINGKKVHL</sequence>
<dbReference type="EMBL" id="JACHEN010000014">
    <property type="protein sequence ID" value="MBB6216327.1"/>
    <property type="molecule type" value="Genomic_DNA"/>
</dbReference>
<dbReference type="RefSeq" id="WP_184310867.1">
    <property type="nucleotide sequence ID" value="NZ_JACHEN010000014.1"/>
</dbReference>
<name>A0A841KSC7_9FIRM</name>
<keyword evidence="2" id="KW-1185">Reference proteome</keyword>
<proteinExistence type="predicted"/>
<dbReference type="Proteomes" id="UP000579281">
    <property type="component" value="Unassembled WGS sequence"/>
</dbReference>
<gene>
    <name evidence="1" type="ORF">HNQ80_002427</name>
</gene>
<organism evidence="1 2">
    <name type="scientific">Anaerosolibacter carboniphilus</name>
    <dbReference type="NCBI Taxonomy" id="1417629"/>
    <lineage>
        <taxon>Bacteria</taxon>
        <taxon>Bacillati</taxon>
        <taxon>Bacillota</taxon>
        <taxon>Clostridia</taxon>
        <taxon>Peptostreptococcales</taxon>
        <taxon>Thermotaleaceae</taxon>
        <taxon>Anaerosolibacter</taxon>
    </lineage>
</organism>
<protein>
    <submittedName>
        <fullName evidence="1">Uncharacterized protein</fullName>
    </submittedName>
</protein>
<comment type="caution">
    <text evidence="1">The sequence shown here is derived from an EMBL/GenBank/DDBJ whole genome shotgun (WGS) entry which is preliminary data.</text>
</comment>
<evidence type="ECO:0000313" key="1">
    <source>
        <dbReference type="EMBL" id="MBB6216327.1"/>
    </source>
</evidence>
<evidence type="ECO:0000313" key="2">
    <source>
        <dbReference type="Proteomes" id="UP000579281"/>
    </source>
</evidence>
<dbReference type="AlphaFoldDB" id="A0A841KSC7"/>
<accession>A0A841KSC7</accession>